<name>A0A8T0HIU6_CERPU</name>
<dbReference type="Proteomes" id="UP000822688">
    <property type="component" value="Chromosome 6"/>
</dbReference>
<accession>A0A8T0HIU6</accession>
<gene>
    <name evidence="1" type="ORF">KC19_6G128000</name>
</gene>
<proteinExistence type="predicted"/>
<organism evidence="1 2">
    <name type="scientific">Ceratodon purpureus</name>
    <name type="common">Fire moss</name>
    <name type="synonym">Dicranum purpureum</name>
    <dbReference type="NCBI Taxonomy" id="3225"/>
    <lineage>
        <taxon>Eukaryota</taxon>
        <taxon>Viridiplantae</taxon>
        <taxon>Streptophyta</taxon>
        <taxon>Embryophyta</taxon>
        <taxon>Bryophyta</taxon>
        <taxon>Bryophytina</taxon>
        <taxon>Bryopsida</taxon>
        <taxon>Dicranidae</taxon>
        <taxon>Pseudoditrichales</taxon>
        <taxon>Ditrichaceae</taxon>
        <taxon>Ceratodon</taxon>
    </lineage>
</organism>
<dbReference type="EMBL" id="CM026427">
    <property type="protein sequence ID" value="KAG0569952.1"/>
    <property type="molecule type" value="Genomic_DNA"/>
</dbReference>
<comment type="caution">
    <text evidence="1">The sequence shown here is derived from an EMBL/GenBank/DDBJ whole genome shotgun (WGS) entry which is preliminary data.</text>
</comment>
<protein>
    <submittedName>
        <fullName evidence="1">Uncharacterized protein</fullName>
    </submittedName>
</protein>
<sequence>MAPEQDVSANEDGFVAAKSNTEWYQNLKRFGSCLRLYDLLNDQRELIHQLGPEGTTVLHKGVEHGCVKLVKFILTEMFDEEGKCTCTLHEDGAELVHPGLTREELLRKKNVHGSTAVNMAGTSVNSVRSLRGREE</sequence>
<evidence type="ECO:0000313" key="2">
    <source>
        <dbReference type="Proteomes" id="UP000822688"/>
    </source>
</evidence>
<evidence type="ECO:0000313" key="1">
    <source>
        <dbReference type="EMBL" id="KAG0569952.1"/>
    </source>
</evidence>
<dbReference type="AlphaFoldDB" id="A0A8T0HIU6"/>
<reference evidence="1 2" key="1">
    <citation type="submission" date="2020-06" db="EMBL/GenBank/DDBJ databases">
        <title>WGS assembly of Ceratodon purpureus strain R40.</title>
        <authorList>
            <person name="Carey S.B."/>
            <person name="Jenkins J."/>
            <person name="Shu S."/>
            <person name="Lovell J.T."/>
            <person name="Sreedasyam A."/>
            <person name="Maumus F."/>
            <person name="Tiley G.P."/>
            <person name="Fernandez-Pozo N."/>
            <person name="Barry K."/>
            <person name="Chen C."/>
            <person name="Wang M."/>
            <person name="Lipzen A."/>
            <person name="Daum C."/>
            <person name="Saski C.A."/>
            <person name="Payton A.C."/>
            <person name="Mcbreen J.C."/>
            <person name="Conrad R.E."/>
            <person name="Kollar L.M."/>
            <person name="Olsson S."/>
            <person name="Huttunen S."/>
            <person name="Landis J.B."/>
            <person name="Wickett N.J."/>
            <person name="Johnson M.G."/>
            <person name="Rensing S.A."/>
            <person name="Grimwood J."/>
            <person name="Schmutz J."/>
            <person name="Mcdaniel S.F."/>
        </authorList>
    </citation>
    <scope>NUCLEOTIDE SEQUENCE [LARGE SCALE GENOMIC DNA]</scope>
    <source>
        <strain evidence="1 2">R40</strain>
    </source>
</reference>
<keyword evidence="2" id="KW-1185">Reference proteome</keyword>